<evidence type="ECO:0000313" key="1">
    <source>
        <dbReference type="EMBL" id="EQM72957.1"/>
    </source>
</evidence>
<name>T5KBL6_MICMQ</name>
<dbReference type="PATRIC" id="fig|1333857.3.peg.3627"/>
<organism evidence="1 2">
    <name type="scientific">Microbacterium maritypicum MF109</name>
    <dbReference type="NCBI Taxonomy" id="1333857"/>
    <lineage>
        <taxon>Bacteria</taxon>
        <taxon>Bacillati</taxon>
        <taxon>Actinomycetota</taxon>
        <taxon>Actinomycetes</taxon>
        <taxon>Micrococcales</taxon>
        <taxon>Microbacteriaceae</taxon>
        <taxon>Microbacterium</taxon>
    </lineage>
</organism>
<evidence type="ECO:0000313" key="2">
    <source>
        <dbReference type="Proteomes" id="UP000016033"/>
    </source>
</evidence>
<reference evidence="1 2" key="1">
    <citation type="journal article" date="2013" name="Genome Announc.">
        <title>Whole-genome sequences of five oyster-associated bacteria show potential for crude oil hydrocarbon degradation.</title>
        <authorList>
            <person name="Chauhan A."/>
            <person name="Green S."/>
            <person name="Pathak A."/>
            <person name="Thomas J."/>
            <person name="Venkatramanan R."/>
        </authorList>
    </citation>
    <scope>NUCLEOTIDE SEQUENCE [LARGE SCALE GENOMIC DNA]</scope>
    <source>
        <strain evidence="1 2">MF109</strain>
    </source>
</reference>
<protein>
    <submittedName>
        <fullName evidence="1">Uncharacterized protein</fullName>
    </submittedName>
</protein>
<dbReference type="Proteomes" id="UP000016033">
    <property type="component" value="Unassembled WGS sequence"/>
</dbReference>
<proteinExistence type="predicted"/>
<comment type="caution">
    <text evidence="1">The sequence shown here is derived from an EMBL/GenBank/DDBJ whole genome shotgun (WGS) entry which is preliminary data.</text>
</comment>
<sequence length="157" mass="17218">MKRRILVLGVGAAVAVIVLLLLGQVGFPVPFVFAWMILAIAGVCACRQEFIEVGPVWPPEKPSRKTRGSEVSRMAWAINTRTGVAGHVVVRRVQSVLRRRLALRGLDLDDPTHHARIDALLGGGVRDALHGREVRSTDIEIVLDAIERFPNDTEETG</sequence>
<gene>
    <name evidence="1" type="ORF">L687_08025</name>
</gene>
<dbReference type="AlphaFoldDB" id="T5KBL6"/>
<dbReference type="RefSeq" id="WP_021201525.1">
    <property type="nucleotide sequence ID" value="NZ_ATAO01000239.1"/>
</dbReference>
<accession>T5KBL6</accession>
<dbReference type="EMBL" id="ATAO01000239">
    <property type="protein sequence ID" value="EQM72957.1"/>
    <property type="molecule type" value="Genomic_DNA"/>
</dbReference>